<protein>
    <submittedName>
        <fullName evidence="2">Uncharacterized protein</fullName>
    </submittedName>
</protein>
<comment type="caution">
    <text evidence="2">The sequence shown here is derived from an EMBL/GenBank/DDBJ whole genome shotgun (WGS) entry which is preliminary data.</text>
</comment>
<name>X1I1D2_9ZZZZ</name>
<evidence type="ECO:0000313" key="2">
    <source>
        <dbReference type="EMBL" id="GAH75492.1"/>
    </source>
</evidence>
<feature type="transmembrane region" description="Helical" evidence="1">
    <location>
        <begin position="61"/>
        <end position="84"/>
    </location>
</feature>
<proteinExistence type="predicted"/>
<keyword evidence="1" id="KW-1133">Transmembrane helix</keyword>
<organism evidence="2">
    <name type="scientific">marine sediment metagenome</name>
    <dbReference type="NCBI Taxonomy" id="412755"/>
    <lineage>
        <taxon>unclassified sequences</taxon>
        <taxon>metagenomes</taxon>
        <taxon>ecological metagenomes</taxon>
    </lineage>
</organism>
<accession>X1I1D2</accession>
<sequence>MTLTDADTEYSQDLPDYTKKFTIQERGGNVFRLAFEAEKVAVPTEPYKTLGENQSYWEDHLYLIGVTVYLAAAAGGAVIEIICWT</sequence>
<dbReference type="EMBL" id="BARU01028926">
    <property type="protein sequence ID" value="GAH75492.1"/>
    <property type="molecule type" value="Genomic_DNA"/>
</dbReference>
<dbReference type="AlphaFoldDB" id="X1I1D2"/>
<gene>
    <name evidence="2" type="ORF">S03H2_46109</name>
</gene>
<evidence type="ECO:0000256" key="1">
    <source>
        <dbReference type="SAM" id="Phobius"/>
    </source>
</evidence>
<keyword evidence="1" id="KW-0472">Membrane</keyword>
<reference evidence="2" key="1">
    <citation type="journal article" date="2014" name="Front. Microbiol.">
        <title>High frequency of phylogenetically diverse reductive dehalogenase-homologous genes in deep subseafloor sedimentary metagenomes.</title>
        <authorList>
            <person name="Kawai M."/>
            <person name="Futagami T."/>
            <person name="Toyoda A."/>
            <person name="Takaki Y."/>
            <person name="Nishi S."/>
            <person name="Hori S."/>
            <person name="Arai W."/>
            <person name="Tsubouchi T."/>
            <person name="Morono Y."/>
            <person name="Uchiyama I."/>
            <person name="Ito T."/>
            <person name="Fujiyama A."/>
            <person name="Inagaki F."/>
            <person name="Takami H."/>
        </authorList>
    </citation>
    <scope>NUCLEOTIDE SEQUENCE</scope>
    <source>
        <strain evidence="2">Expedition CK06-06</strain>
    </source>
</reference>
<keyword evidence="1" id="KW-0812">Transmembrane</keyword>